<sequence>MLSTINSDTYWDKRFTEDWEVYEGPRQSRFFAQLALENLPIWLIEQIRRESLSVVDWGCAQGDGTDIWASYINSQQLFGVDFSKIAIEQASQRYPMIKFFCENWLEPDSEITQSYDVVFSSNTLEHFHNPFEVLATLSTKAKKAVILALPYREINRIAEHFSTFLSENIPLELDNGFRLVWSKVLDCSRIPSTQWSGNQVFLVYGDSSWIHSLRLRLSDCELEKIDLNTEFNILKQTVLERDIQIASLTRAVSDRDIQVASLTQAVTDRDLQVASLTQAVADQNMQIATLNQKIFQQNNQIQMFQTSRSWRLTRPLRLVYSLSRYIWSKDGRYLLLKAIYWKLPQALQDKLKKQRYAFAAKRMQRNMDIASDKFLNDDTNDYIEWVEKANKNNKVVIIPCGFEFDELVNQRPINAAKYFAEKGYQVLFIAWQWSAKDKLSKGCKEVFPNVFQVPLFDFIKYVNKLHLCRERSLFLVTMPTPNLVGLVPILREKGFAIIYDIMDEWEAFCEVGQAPWFKKSVEESLILQSDFVCAVSPPLRNKFSHIRSDIKIIGNGFTPEVLGVENQGIARNREDGGPIIGYFGHLTDAWFDWKLILQLAKSYPHIKFEIIGYGEPEWVRKEITALSNIHLLGKVLPKDLHRQVSNWSIGIIPFMEGILAEAVDPIKIYEYLYFGLPVVVTGIRHLKSYPMTYFAESEDVEDIIEKALNDDYDTEDINNFLQQVTWRARFETLINEINKNNGIWDLYAN</sequence>
<dbReference type="PANTHER" id="PTHR43861:SF6">
    <property type="entry name" value="METHYLTRANSFERASE TYPE 11"/>
    <property type="match status" value="1"/>
</dbReference>
<dbReference type="InterPro" id="IPR013217">
    <property type="entry name" value="Methyltransf_12"/>
</dbReference>
<keyword evidence="2" id="KW-0808">Transferase</keyword>
<accession>A0A1G6MWY2</accession>
<organism evidence="2 3">
    <name type="scientific">Acinetobacter kookii</name>
    <dbReference type="NCBI Taxonomy" id="1226327"/>
    <lineage>
        <taxon>Bacteria</taxon>
        <taxon>Pseudomonadati</taxon>
        <taxon>Pseudomonadota</taxon>
        <taxon>Gammaproteobacteria</taxon>
        <taxon>Moraxellales</taxon>
        <taxon>Moraxellaceae</taxon>
        <taxon>Acinetobacter</taxon>
    </lineage>
</organism>
<evidence type="ECO:0000259" key="1">
    <source>
        <dbReference type="Pfam" id="PF08242"/>
    </source>
</evidence>
<dbReference type="InterPro" id="IPR029063">
    <property type="entry name" value="SAM-dependent_MTases_sf"/>
</dbReference>
<dbReference type="Pfam" id="PF08242">
    <property type="entry name" value="Methyltransf_12"/>
    <property type="match status" value="1"/>
</dbReference>
<feature type="domain" description="Methyltransferase type 12" evidence="1">
    <location>
        <begin position="56"/>
        <end position="138"/>
    </location>
</feature>
<dbReference type="Gene3D" id="1.20.5.730">
    <property type="entry name" value="Single helix bin"/>
    <property type="match status" value="1"/>
</dbReference>
<dbReference type="Gene3D" id="3.40.50.150">
    <property type="entry name" value="Vaccinia Virus protein VP39"/>
    <property type="match status" value="1"/>
</dbReference>
<dbReference type="GO" id="GO:0016740">
    <property type="term" value="F:transferase activity"/>
    <property type="evidence" value="ECO:0007669"/>
    <property type="project" value="UniProtKB-KW"/>
</dbReference>
<dbReference type="Proteomes" id="UP000243468">
    <property type="component" value="Unassembled WGS sequence"/>
</dbReference>
<dbReference type="STRING" id="1226327.SAMN05421732_10924"/>
<dbReference type="RefSeq" id="WP_092820273.1">
    <property type="nucleotide sequence ID" value="NZ_BAABKJ010000014.1"/>
</dbReference>
<reference evidence="3" key="1">
    <citation type="submission" date="2016-09" db="EMBL/GenBank/DDBJ databases">
        <authorList>
            <person name="Varghese N."/>
            <person name="Submissions S."/>
        </authorList>
    </citation>
    <scope>NUCLEOTIDE SEQUENCE [LARGE SCALE GENOMIC DNA]</scope>
    <source>
        <strain evidence="3">ANC 4667</strain>
    </source>
</reference>
<gene>
    <name evidence="2" type="ORF">SAMN05421732_10924</name>
</gene>
<dbReference type="EMBL" id="FMYO01000009">
    <property type="protein sequence ID" value="SDC60053.1"/>
    <property type="molecule type" value="Genomic_DNA"/>
</dbReference>
<dbReference type="SUPFAM" id="SSF53335">
    <property type="entry name" value="S-adenosyl-L-methionine-dependent methyltransferases"/>
    <property type="match status" value="1"/>
</dbReference>
<dbReference type="CDD" id="cd02440">
    <property type="entry name" value="AdoMet_MTases"/>
    <property type="match status" value="1"/>
</dbReference>
<keyword evidence="3" id="KW-1185">Reference proteome</keyword>
<evidence type="ECO:0000313" key="3">
    <source>
        <dbReference type="Proteomes" id="UP000243468"/>
    </source>
</evidence>
<dbReference type="Gene3D" id="3.40.50.2000">
    <property type="entry name" value="Glycogen Phosphorylase B"/>
    <property type="match status" value="1"/>
</dbReference>
<dbReference type="AlphaFoldDB" id="A0A1G6MWY2"/>
<dbReference type="OrthoDB" id="9769600at2"/>
<dbReference type="SUPFAM" id="SSF53756">
    <property type="entry name" value="UDP-Glycosyltransferase/glycogen phosphorylase"/>
    <property type="match status" value="1"/>
</dbReference>
<evidence type="ECO:0000313" key="2">
    <source>
        <dbReference type="EMBL" id="SDC60053.1"/>
    </source>
</evidence>
<name>A0A1G6MWY2_9GAMM</name>
<dbReference type="PANTHER" id="PTHR43861">
    <property type="entry name" value="TRANS-ACONITATE 2-METHYLTRANSFERASE-RELATED"/>
    <property type="match status" value="1"/>
</dbReference>
<proteinExistence type="predicted"/>
<protein>
    <submittedName>
        <fullName evidence="2">Glycosyltransferase involved in cell wall bisynthesis</fullName>
    </submittedName>
</protein>
<dbReference type="Pfam" id="PF13692">
    <property type="entry name" value="Glyco_trans_1_4"/>
    <property type="match status" value="1"/>
</dbReference>